<gene>
    <name evidence="2" type="ORF">B381_11436</name>
</gene>
<keyword evidence="1" id="KW-0175">Coiled coil</keyword>
<evidence type="ECO:0000313" key="2">
    <source>
        <dbReference type="EMBL" id="EME00024.1"/>
    </source>
</evidence>
<reference evidence="2 3" key="1">
    <citation type="journal article" date="2013" name="Genome Announc.">
        <title>Draft Genome of Pseudomonas stutzeri Strain NF13, a Nitrogen Fixer Isolated from the Galapagos Rift Hydrothermal Vent.</title>
        <authorList>
            <person name="Pena A."/>
            <person name="Busquets A."/>
            <person name="Gomila M."/>
            <person name="Mayol J."/>
            <person name="Bosch R."/>
            <person name="Nogales B."/>
            <person name="Garcia-Valdes E."/>
            <person name="Bennasar A."/>
            <person name="Lalucat J."/>
        </authorList>
    </citation>
    <scope>NUCLEOTIDE SEQUENCE [LARGE SCALE GENOMIC DNA]</scope>
    <source>
        <strain evidence="2 3">NF13</strain>
    </source>
</reference>
<proteinExistence type="predicted"/>
<protein>
    <submittedName>
        <fullName evidence="2">Uncharacterized protein</fullName>
    </submittedName>
</protein>
<name>M2VK41_STUST</name>
<dbReference type="PATRIC" id="fig|1212548.4.peg.2237"/>
<evidence type="ECO:0000256" key="1">
    <source>
        <dbReference type="SAM" id="Coils"/>
    </source>
</evidence>
<dbReference type="EMBL" id="AOBS01000051">
    <property type="protein sequence ID" value="EME00024.1"/>
    <property type="molecule type" value="Genomic_DNA"/>
</dbReference>
<sequence length="146" mass="16028">MAQCRLCAAAQRQYPQVIPSRPTKFSKGPAVKTLIRTAVLALTAIIASHAFADAPPPRNLAEAVKQFSEYNARLDQALAQEQTPENMAQIHELTYTLKAALEKIVEEMDGLNDTLEEIHIASEAESAEEVSTYGADYLKTARTVIK</sequence>
<dbReference type="AlphaFoldDB" id="M2VK41"/>
<dbReference type="eggNOG" id="ENOG5031JXT">
    <property type="taxonomic scope" value="Bacteria"/>
</dbReference>
<comment type="caution">
    <text evidence="2">The sequence shown here is derived from an EMBL/GenBank/DDBJ whole genome shotgun (WGS) entry which is preliminary data.</text>
</comment>
<feature type="coiled-coil region" evidence="1">
    <location>
        <begin position="60"/>
        <end position="121"/>
    </location>
</feature>
<organism evidence="2 3">
    <name type="scientific">Stutzerimonas stutzeri NF13</name>
    <dbReference type="NCBI Taxonomy" id="1212548"/>
    <lineage>
        <taxon>Bacteria</taxon>
        <taxon>Pseudomonadati</taxon>
        <taxon>Pseudomonadota</taxon>
        <taxon>Gammaproteobacteria</taxon>
        <taxon>Pseudomonadales</taxon>
        <taxon>Pseudomonadaceae</taxon>
        <taxon>Stutzerimonas</taxon>
    </lineage>
</organism>
<dbReference type="InterPro" id="IPR046634">
    <property type="entry name" value="DUF6746"/>
</dbReference>
<evidence type="ECO:0000313" key="3">
    <source>
        <dbReference type="Proteomes" id="UP000011700"/>
    </source>
</evidence>
<accession>M2VK41</accession>
<dbReference type="Pfam" id="PF20531">
    <property type="entry name" value="DUF6746"/>
    <property type="match status" value="1"/>
</dbReference>
<dbReference type="Proteomes" id="UP000011700">
    <property type="component" value="Unassembled WGS sequence"/>
</dbReference>